<dbReference type="AlphaFoldDB" id="A0A261B911"/>
<evidence type="ECO:0000313" key="3">
    <source>
        <dbReference type="EMBL" id="KAF1747193.1"/>
    </source>
</evidence>
<reference evidence="3 6" key="3">
    <citation type="submission" date="2019-12" db="EMBL/GenBank/DDBJ databases">
        <title>Chromosome-level assembly of the Caenorhabditis remanei genome.</title>
        <authorList>
            <person name="Teterina A.A."/>
            <person name="Willis J.H."/>
            <person name="Phillips P.C."/>
        </authorList>
    </citation>
    <scope>NUCLEOTIDE SEQUENCE [LARGE SCALE GENOMIC DNA]</scope>
    <source>
        <strain evidence="3 6">PX506</strain>
        <tissue evidence="3">Whole organism</tissue>
    </source>
</reference>
<protein>
    <submittedName>
        <fullName evidence="4">Uncharacterized protein</fullName>
    </submittedName>
</protein>
<dbReference type="EMBL" id="WUAV01000006">
    <property type="protein sequence ID" value="KAF1747193.1"/>
    <property type="molecule type" value="Genomic_DNA"/>
</dbReference>
<feature type="coiled-coil region" evidence="1">
    <location>
        <begin position="15"/>
        <end position="42"/>
    </location>
</feature>
<evidence type="ECO:0000256" key="1">
    <source>
        <dbReference type="SAM" id="Coils"/>
    </source>
</evidence>
<reference evidence="4" key="2">
    <citation type="submission" date="2017-08" db="EMBL/GenBank/DDBJ databases">
        <authorList>
            <person name="de Groot N.N."/>
        </authorList>
    </citation>
    <scope>NUCLEOTIDE SEQUENCE [LARGE SCALE GENOMIC DNA]</scope>
    <source>
        <strain evidence="4">PX439</strain>
    </source>
</reference>
<dbReference type="Proteomes" id="UP000483820">
    <property type="component" value="Chromosome X"/>
</dbReference>
<name>A0A261B911_CAERE</name>
<gene>
    <name evidence="4" type="ORF">FL82_00403</name>
    <name evidence="3" type="ORF">GCK72_023654</name>
</gene>
<evidence type="ECO:0000256" key="2">
    <source>
        <dbReference type="SAM" id="MobiDB-lite"/>
    </source>
</evidence>
<feature type="non-terminal residue" evidence="4">
    <location>
        <position position="1"/>
    </location>
</feature>
<keyword evidence="5" id="KW-1185">Reference proteome</keyword>
<sequence>MRGFLTRLFNRQQGLDPVVVQKKEYQEEKKKAEKELMALRELLTRQPSYKKYNLRADILDAQDTFNLYTGRMTLERIGIQDRIEGLRRLNTEMSHLKEKMKKSKISMSSWVIQSWHEHRIERDHRMEMARQRKEHDRRMDSFSPRIQSAR</sequence>
<organism evidence="4 5">
    <name type="scientific">Caenorhabditis remanei</name>
    <name type="common">Caenorhabditis vulgaris</name>
    <dbReference type="NCBI Taxonomy" id="31234"/>
    <lineage>
        <taxon>Eukaryota</taxon>
        <taxon>Metazoa</taxon>
        <taxon>Ecdysozoa</taxon>
        <taxon>Nematoda</taxon>
        <taxon>Chromadorea</taxon>
        <taxon>Rhabditida</taxon>
        <taxon>Rhabditina</taxon>
        <taxon>Rhabditomorpha</taxon>
        <taxon>Rhabditoidea</taxon>
        <taxon>Rhabditidae</taxon>
        <taxon>Peloderinae</taxon>
        <taxon>Caenorhabditis</taxon>
    </lineage>
</organism>
<feature type="region of interest" description="Disordered" evidence="2">
    <location>
        <begin position="129"/>
        <end position="150"/>
    </location>
</feature>
<reference evidence="5" key="1">
    <citation type="submission" date="2017-08" db="EMBL/GenBank/DDBJ databases">
        <authorList>
            <person name="Fierst J.L."/>
        </authorList>
    </citation>
    <scope>NUCLEOTIDE SEQUENCE [LARGE SCALE GENOMIC DNA]</scope>
    <source>
        <strain evidence="5">PX439</strain>
    </source>
</reference>
<evidence type="ECO:0000313" key="6">
    <source>
        <dbReference type="Proteomes" id="UP000483820"/>
    </source>
</evidence>
<evidence type="ECO:0000313" key="5">
    <source>
        <dbReference type="Proteomes" id="UP000216624"/>
    </source>
</evidence>
<evidence type="ECO:0000313" key="4">
    <source>
        <dbReference type="EMBL" id="OZG06230.1"/>
    </source>
</evidence>
<proteinExistence type="predicted"/>
<keyword evidence="1" id="KW-0175">Coiled coil</keyword>
<dbReference type="Proteomes" id="UP000216624">
    <property type="component" value="Unassembled WGS sequence"/>
</dbReference>
<feature type="compositionally biased region" description="Basic and acidic residues" evidence="2">
    <location>
        <begin position="129"/>
        <end position="140"/>
    </location>
</feature>
<comment type="caution">
    <text evidence="4">The sequence shown here is derived from an EMBL/GenBank/DDBJ whole genome shotgun (WGS) entry which is preliminary data.</text>
</comment>
<accession>A0A261B911</accession>
<dbReference type="EMBL" id="NMWX01000001">
    <property type="protein sequence ID" value="OZG06230.1"/>
    <property type="molecule type" value="Genomic_DNA"/>
</dbReference>